<protein>
    <recommendedName>
        <fullName evidence="1">Helix-turn-helix domain-containing protein</fullName>
    </recommendedName>
</protein>
<dbReference type="InterPro" id="IPR010093">
    <property type="entry name" value="SinI_DNA-bd"/>
</dbReference>
<dbReference type="GO" id="GO:0003677">
    <property type="term" value="F:DNA binding"/>
    <property type="evidence" value="ECO:0007669"/>
    <property type="project" value="InterPro"/>
</dbReference>
<evidence type="ECO:0000313" key="3">
    <source>
        <dbReference type="Proteomes" id="UP000242320"/>
    </source>
</evidence>
<organism evidence="2 3">
    <name type="scientific">Mycolicibacterium vulneris</name>
    <dbReference type="NCBI Taxonomy" id="547163"/>
    <lineage>
        <taxon>Bacteria</taxon>
        <taxon>Bacillati</taxon>
        <taxon>Actinomycetota</taxon>
        <taxon>Actinomycetes</taxon>
        <taxon>Mycobacteriales</taxon>
        <taxon>Mycobacteriaceae</taxon>
        <taxon>Mycolicibacterium</taxon>
    </lineage>
</organism>
<evidence type="ECO:0000259" key="1">
    <source>
        <dbReference type="Pfam" id="PF12728"/>
    </source>
</evidence>
<accession>A0A1X2KLI6</accession>
<gene>
    <name evidence="2" type="ORF">B8W69_26995</name>
</gene>
<sequence>MPPTSTDARPALSIRKTANKLDLSYSTVYRLIKAGKLPAYRVGQQLRIDPDALDAFIANGGNDASESDAVDQWVERTLATAPPLTDEQRTRLAELLRPVRKTGGDGR</sequence>
<dbReference type="Proteomes" id="UP000242320">
    <property type="component" value="Unassembled WGS sequence"/>
</dbReference>
<comment type="caution">
    <text evidence="2">The sequence shown here is derived from an EMBL/GenBank/DDBJ whole genome shotgun (WGS) entry which is preliminary data.</text>
</comment>
<dbReference type="InterPro" id="IPR041657">
    <property type="entry name" value="HTH_17"/>
</dbReference>
<proteinExistence type="predicted"/>
<dbReference type="OrthoDB" id="5124197at2"/>
<feature type="domain" description="Helix-turn-helix" evidence="1">
    <location>
        <begin position="12"/>
        <end position="59"/>
    </location>
</feature>
<dbReference type="InterPro" id="IPR009061">
    <property type="entry name" value="DNA-bd_dom_put_sf"/>
</dbReference>
<dbReference type="SUPFAM" id="SSF46955">
    <property type="entry name" value="Putative DNA-binding domain"/>
    <property type="match status" value="1"/>
</dbReference>
<dbReference type="NCBIfam" id="TIGR01764">
    <property type="entry name" value="excise"/>
    <property type="match status" value="1"/>
</dbReference>
<evidence type="ECO:0000313" key="2">
    <source>
        <dbReference type="EMBL" id="OSC22103.1"/>
    </source>
</evidence>
<dbReference type="EMBL" id="NCXM01000042">
    <property type="protein sequence ID" value="OSC22103.1"/>
    <property type="molecule type" value="Genomic_DNA"/>
</dbReference>
<keyword evidence="3" id="KW-1185">Reference proteome</keyword>
<dbReference type="Pfam" id="PF12728">
    <property type="entry name" value="HTH_17"/>
    <property type="match status" value="1"/>
</dbReference>
<reference evidence="2 3" key="1">
    <citation type="submission" date="2017-04" db="EMBL/GenBank/DDBJ databases">
        <title>The new phylogeny of genus Mycobacterium.</title>
        <authorList>
            <person name="Tortoli E."/>
            <person name="Trovato A."/>
            <person name="Cirillo D.M."/>
        </authorList>
    </citation>
    <scope>NUCLEOTIDE SEQUENCE [LARGE SCALE GENOMIC DNA]</scope>
    <source>
        <strain evidence="2 3">DSM 45247</strain>
    </source>
</reference>
<name>A0A1X2KLI6_9MYCO</name>
<dbReference type="AlphaFoldDB" id="A0A1X2KLI6"/>